<proteinExistence type="predicted"/>
<dbReference type="Proteomes" id="UP001631969">
    <property type="component" value="Unassembled WGS sequence"/>
</dbReference>
<accession>A0ACC7P272</accession>
<dbReference type="EMBL" id="JBJURJ010000017">
    <property type="protein sequence ID" value="MFM9331146.1"/>
    <property type="molecule type" value="Genomic_DNA"/>
</dbReference>
<reference evidence="1" key="1">
    <citation type="submission" date="2024-12" db="EMBL/GenBank/DDBJ databases">
        <authorList>
            <person name="Wu N."/>
        </authorList>
    </citation>
    <scope>NUCLEOTIDE SEQUENCE</scope>
    <source>
        <strain evidence="1">P15</strain>
    </source>
</reference>
<protein>
    <submittedName>
        <fullName evidence="1">[FeFe] hydrogenase H-cluster maturation GTPase HydF</fullName>
    </submittedName>
</protein>
<name>A0ACC7P272_9BACL</name>
<evidence type="ECO:0000313" key="1">
    <source>
        <dbReference type="EMBL" id="MFM9331146.1"/>
    </source>
</evidence>
<organism evidence="1 2">
    <name type="scientific">Paenibacillus mesotrionivorans</name>
    <dbReference type="NCBI Taxonomy" id="3160968"/>
    <lineage>
        <taxon>Bacteria</taxon>
        <taxon>Bacillati</taxon>
        <taxon>Bacillota</taxon>
        <taxon>Bacilli</taxon>
        <taxon>Bacillales</taxon>
        <taxon>Paenibacillaceae</taxon>
        <taxon>Paenibacillus</taxon>
    </lineage>
</organism>
<comment type="caution">
    <text evidence="1">The sequence shown here is derived from an EMBL/GenBank/DDBJ whole genome shotgun (WGS) entry which is preliminary data.</text>
</comment>
<keyword evidence="2" id="KW-1185">Reference proteome</keyword>
<evidence type="ECO:0000313" key="2">
    <source>
        <dbReference type="Proteomes" id="UP001631969"/>
    </source>
</evidence>
<gene>
    <name evidence="1" type="primary">hydF</name>
    <name evidence="1" type="ORF">ACI1P1_22895</name>
</gene>
<sequence>MSKTTSGNRLHVALFGRKNIGKSTLLNALAGASASAVADSPGTTQEPLFYPMELDPVGPVVLIDTAGFEDNEHTELGGIRSRKLLEVMDQTDLALLMFMDTNEDYTLEKRWYKELANRHIPVLGIINRIDDRYVDAEPIRVQFDEIPLVKISASNRVNINRVRQSIRRTAPFEFERNTIVGDLVKPRDLVLLVTEDEMKAPRFRLPNIHSQIIRDILDQGAASLSVTETELVPTLGYLNKAPELIITDPELLEAVCAAAPPSSTVTTFSLLLARQKGNLQLLIDGAKAVDSLKPGDRVLIAEACKVHETQGETSRSLLPEQLHRKAGGALLIDVVSGLDFPADLTPYKMVLHCNACSFSRKQLMARMAKSEAQRVPFTNYGLVSAYLKGLLDRTCPEVVY</sequence>